<evidence type="ECO:0000313" key="4">
    <source>
        <dbReference type="Proteomes" id="UP000000547"/>
    </source>
</evidence>
<dbReference type="Gene3D" id="3.90.190.20">
    <property type="entry name" value="Mur ligase, C-terminal domain"/>
    <property type="match status" value="1"/>
</dbReference>
<dbReference type="Gene3D" id="3.40.1190.10">
    <property type="entry name" value="Mur-like, catalytic domain"/>
    <property type="match status" value="1"/>
</dbReference>
<dbReference type="RefSeq" id="WP_011042696.1">
    <property type="nucleotide sequence ID" value="NC_003910.7"/>
</dbReference>
<dbReference type="EMBL" id="CP000083">
    <property type="protein sequence ID" value="AAZ27330.1"/>
    <property type="molecule type" value="Genomic_DNA"/>
</dbReference>
<proteinExistence type="predicted"/>
<dbReference type="SUPFAM" id="SSF53244">
    <property type="entry name" value="MurD-like peptide ligases, peptide-binding domain"/>
    <property type="match status" value="1"/>
</dbReference>
<accession>Q484B3</accession>
<dbReference type="Pfam" id="PF02875">
    <property type="entry name" value="Mur_ligase_C"/>
    <property type="match status" value="1"/>
</dbReference>
<dbReference type="SUPFAM" id="SSF53623">
    <property type="entry name" value="MurD-like peptide ligases, catalytic domain"/>
    <property type="match status" value="1"/>
</dbReference>
<sequence length="584" mass="64106">MLKENITLSLDDNRRLTGRNLLSDQPGAIIDAFVSGIDKITVVNVWSKYAQQLLNAVNWLEDKTFSRIFEDGISIAISAPLDALYAACDLNELAWQLTCNELTQTPNEESISAAISRLNQVIAEEVNPELLELIKQSTSKNIVYLVDDDEFSLGYGTTAQSWPISALPEVSTINWSQYKSIPLAYVTGTNGKSTSVRIMSQIIKQAGKCCGVTSTDFIRVGDNIIDHGDYSGPGGARMLLRHPDTETAILEVARGGILRRGLPIDNVDAALITNIAEDHLGQYGINTVSALAQAKAVVAKGLLPNLEDKGQEHNRQDKGRLVLNADDENLVVLAPEIPVTKSWFSLHEDNATLQQHKQKGGAVCFVREQHLVYSVGNEESVIIAVNDIPMTLNGAALHNIQNALGAIALAKCLNVENEAIKIALSNFASNVEDNPGRGNHFTVKSAEVIMDFAHNVHSMEAMAVTTANMKAQRKFLMLSHAGDRTDNEIINMTKTALKMKPDFIVAAELVPYLRGRTLGEIPQLIVDTALAYGMKRSDIYIADSPFKGANYIVEQLREKDLALLMVLSEREEIIELLLDKAFFR</sequence>
<reference evidence="3" key="1">
    <citation type="journal article" date="2005" name="Proc. Natl. Acad. Sci. U.S.A.">
        <title>The psychrophilic lifestyle as revealed by the genome sequence of Colwellia psychrerythraea 34H through genomic and proteomic analyses.</title>
        <authorList>
            <person name="Methe B.A."/>
            <person name="Nelson K.E."/>
            <person name="Deming J.W."/>
            <person name="Momen B."/>
            <person name="Melamud E."/>
            <person name="Zhang X."/>
            <person name="Moult J."/>
            <person name="Madupu R."/>
            <person name="Nelson W.C."/>
            <person name="Dodson R.J."/>
            <person name="Brinkac L.M."/>
            <person name="Daugherty S.C."/>
            <person name="Durkin A.S."/>
            <person name="DeBoy R.T."/>
            <person name="Kolonay J.F."/>
            <person name="Sullivan S.A."/>
            <person name="Zhou L."/>
            <person name="Davidsen T.M."/>
            <person name="Wu M."/>
            <person name="Huston A.L."/>
            <person name="Lewis M."/>
            <person name="Weaver B."/>
            <person name="Weidman J.F."/>
            <person name="Khouri H."/>
            <person name="Utterback T.R."/>
            <person name="Feldblyum T.V."/>
            <person name="Fraser C.M."/>
        </authorList>
    </citation>
    <scope>NUCLEOTIDE SEQUENCE [LARGE SCALE GENOMIC DNA]</scope>
    <source>
        <strain evidence="3">34H</strain>
    </source>
</reference>
<gene>
    <name evidence="3" type="ordered locus">CPS_1872</name>
</gene>
<dbReference type="STRING" id="167879.CPS_1872"/>
<dbReference type="PANTHER" id="PTHR23135:SF18">
    <property type="entry name" value="CYANOPHYCIN SYNTHETASE"/>
    <property type="match status" value="1"/>
</dbReference>
<dbReference type="PANTHER" id="PTHR23135">
    <property type="entry name" value="MUR LIGASE FAMILY MEMBER"/>
    <property type="match status" value="1"/>
</dbReference>
<dbReference type="GO" id="GO:0005524">
    <property type="term" value="F:ATP binding"/>
    <property type="evidence" value="ECO:0007669"/>
    <property type="project" value="InterPro"/>
</dbReference>
<dbReference type="AlphaFoldDB" id="Q484B3"/>
<dbReference type="InterPro" id="IPR036565">
    <property type="entry name" value="Mur-like_cat_sf"/>
</dbReference>
<feature type="domain" description="Mur ligase central" evidence="2">
    <location>
        <begin position="186"/>
        <end position="410"/>
    </location>
</feature>
<dbReference type="HOGENOM" id="CLU_481257_0_0_6"/>
<dbReference type="GO" id="GO:0016881">
    <property type="term" value="F:acid-amino acid ligase activity"/>
    <property type="evidence" value="ECO:0007669"/>
    <property type="project" value="InterPro"/>
</dbReference>
<dbReference type="EC" id="6.-.-.-" evidence="3"/>
<evidence type="ECO:0000259" key="2">
    <source>
        <dbReference type="Pfam" id="PF08245"/>
    </source>
</evidence>
<dbReference type="Pfam" id="PF08245">
    <property type="entry name" value="Mur_ligase_M"/>
    <property type="match status" value="1"/>
</dbReference>
<dbReference type="InterPro" id="IPR036615">
    <property type="entry name" value="Mur_ligase_C_dom_sf"/>
</dbReference>
<dbReference type="Proteomes" id="UP000000547">
    <property type="component" value="Chromosome"/>
</dbReference>
<feature type="domain" description="Mur ligase C-terminal" evidence="1">
    <location>
        <begin position="443"/>
        <end position="565"/>
    </location>
</feature>
<organism evidence="3 4">
    <name type="scientific">Colwellia psychrerythraea (strain 34H / ATCC BAA-681)</name>
    <name type="common">Vibrio psychroerythus</name>
    <dbReference type="NCBI Taxonomy" id="167879"/>
    <lineage>
        <taxon>Bacteria</taxon>
        <taxon>Pseudomonadati</taxon>
        <taxon>Pseudomonadota</taxon>
        <taxon>Gammaproteobacteria</taxon>
        <taxon>Alteromonadales</taxon>
        <taxon>Colwelliaceae</taxon>
        <taxon>Colwellia</taxon>
    </lineage>
</organism>
<evidence type="ECO:0000259" key="1">
    <source>
        <dbReference type="Pfam" id="PF02875"/>
    </source>
</evidence>
<dbReference type="KEGG" id="cps:CPS_1872"/>
<dbReference type="InterPro" id="IPR013221">
    <property type="entry name" value="Mur_ligase_cen"/>
</dbReference>
<evidence type="ECO:0000313" key="3">
    <source>
        <dbReference type="EMBL" id="AAZ27330.1"/>
    </source>
</evidence>
<protein>
    <submittedName>
        <fullName evidence="3">Mur ligase family protein</fullName>
        <ecNumber evidence="3">6.-.-.-</ecNumber>
    </submittedName>
</protein>
<name>Q484B3_COLP3</name>
<keyword evidence="3" id="KW-0436">Ligase</keyword>
<dbReference type="InterPro" id="IPR004101">
    <property type="entry name" value="Mur_ligase_C"/>
</dbReference>